<feature type="region of interest" description="Disordered" evidence="1">
    <location>
        <begin position="1"/>
        <end position="82"/>
    </location>
</feature>
<feature type="region of interest" description="Disordered" evidence="1">
    <location>
        <begin position="487"/>
        <end position="515"/>
    </location>
</feature>
<feature type="region of interest" description="Disordered" evidence="1">
    <location>
        <begin position="276"/>
        <end position="314"/>
    </location>
</feature>
<feature type="compositionally biased region" description="Acidic residues" evidence="1">
    <location>
        <begin position="288"/>
        <end position="307"/>
    </location>
</feature>
<dbReference type="Proteomes" id="UP000823405">
    <property type="component" value="Unassembled WGS sequence"/>
</dbReference>
<protein>
    <submittedName>
        <fullName evidence="2">Uncharacterized protein</fullName>
    </submittedName>
</protein>
<proteinExistence type="predicted"/>
<dbReference type="OrthoDB" id="2426684at2759"/>
<feature type="compositionally biased region" description="Low complexity" evidence="1">
    <location>
        <begin position="489"/>
        <end position="499"/>
    </location>
</feature>
<organism evidence="2 3">
    <name type="scientific">Linnemannia gamsii</name>
    <dbReference type="NCBI Taxonomy" id="64522"/>
    <lineage>
        <taxon>Eukaryota</taxon>
        <taxon>Fungi</taxon>
        <taxon>Fungi incertae sedis</taxon>
        <taxon>Mucoromycota</taxon>
        <taxon>Mortierellomycotina</taxon>
        <taxon>Mortierellomycetes</taxon>
        <taxon>Mortierellales</taxon>
        <taxon>Mortierellaceae</taxon>
        <taxon>Linnemannia</taxon>
    </lineage>
</organism>
<dbReference type="AlphaFoldDB" id="A0A9P6QS21"/>
<feature type="compositionally biased region" description="Basic and acidic residues" evidence="1">
    <location>
        <begin position="1"/>
        <end position="24"/>
    </location>
</feature>
<reference evidence="2" key="1">
    <citation type="journal article" date="2020" name="Fungal Divers.">
        <title>Resolving the Mortierellaceae phylogeny through synthesis of multi-gene phylogenetics and phylogenomics.</title>
        <authorList>
            <person name="Vandepol N."/>
            <person name="Liber J."/>
            <person name="Desiro A."/>
            <person name="Na H."/>
            <person name="Kennedy M."/>
            <person name="Barry K."/>
            <person name="Grigoriev I.V."/>
            <person name="Miller A.N."/>
            <person name="O'Donnell K."/>
            <person name="Stajich J.E."/>
            <person name="Bonito G."/>
        </authorList>
    </citation>
    <scope>NUCLEOTIDE SEQUENCE</scope>
    <source>
        <strain evidence="2">NVP60</strain>
    </source>
</reference>
<keyword evidence="3" id="KW-1185">Reference proteome</keyword>
<comment type="caution">
    <text evidence="2">The sequence shown here is derived from an EMBL/GenBank/DDBJ whole genome shotgun (WGS) entry which is preliminary data.</text>
</comment>
<sequence length="564" mass="63831">MAHAPEDGKSRNGKDQDLADRYEPQKVNLEFASPIEDKDLTGLKPSTPRPYKPKDPTTINRQAPTADKRRKSPLKYPEEKPGPAALKRSFRGAFATVTLTAGTVKGCLTRATDLSMANVDLITRRLNMAVSIINKTTHVVYKMLEMQILRELISPLQTTQDPITFLDKILDSAWADRLVGNLLSFVLRNSTRIQGTVASSATAQDAREKAVSIFADFKRLRPNFAALNPSDIPLAIVIQELAPKIILAMKMHYRRLLETIRTRMIKLGVDSTQLPDVAQGDESKTDDDGGTQDDIAEEVDDVDDVDNNDPKKKSQKIVFQQGHIRLCWNFFIRLPAEHQPRFCIQPKMTDSFIDISEKELKSILWGRCRESGGALSEVDLSQMGLEVEWRDRRDAGPVRSIWRGGRYDSAWAEGVLSSSYGDIIKMLFIGDRRIIANAPKRQTTYGKRTTTMNYFAMSYPNTYGQGHLVRYKIERINYYRRLHNESIPARSSSSSSASRTPQPSGPPSLPTTPQGVGPFRYALNNYIRTDGHQLQILAYDVTKHRQTSDRKDFLRRIEKQYPDR</sequence>
<dbReference type="EMBL" id="JAAAIN010003766">
    <property type="protein sequence ID" value="KAG0284117.1"/>
    <property type="molecule type" value="Genomic_DNA"/>
</dbReference>
<accession>A0A9P6QS21</accession>
<evidence type="ECO:0000313" key="3">
    <source>
        <dbReference type="Proteomes" id="UP000823405"/>
    </source>
</evidence>
<evidence type="ECO:0000256" key="1">
    <source>
        <dbReference type="SAM" id="MobiDB-lite"/>
    </source>
</evidence>
<name>A0A9P6QS21_9FUNG</name>
<evidence type="ECO:0000313" key="2">
    <source>
        <dbReference type="EMBL" id="KAG0284117.1"/>
    </source>
</evidence>
<gene>
    <name evidence="2" type="ORF">BGZ97_008299</name>
</gene>